<reference evidence="2 3" key="1">
    <citation type="submission" date="2017-07" db="EMBL/GenBank/DDBJ databases">
        <title>Annotated genome sequence of Bacterioplanes sanyensis isolated from Red Sea.</title>
        <authorList>
            <person name="Rehman Z.U."/>
        </authorList>
    </citation>
    <scope>NUCLEOTIDE SEQUENCE [LARGE SCALE GENOMIC DNA]</scope>
    <source>
        <strain evidence="2 3">NV9</strain>
    </source>
</reference>
<dbReference type="Gene3D" id="3.40.50.720">
    <property type="entry name" value="NAD(P)-binding Rossmann-like Domain"/>
    <property type="match status" value="1"/>
</dbReference>
<dbReference type="AlphaFoldDB" id="A0A222FNM0"/>
<gene>
    <name evidence="2" type="ORF">CHH28_17070</name>
</gene>
<dbReference type="SUPFAM" id="SSF51735">
    <property type="entry name" value="NAD(P)-binding Rossmann-fold domains"/>
    <property type="match status" value="1"/>
</dbReference>
<dbReference type="InterPro" id="IPR013332">
    <property type="entry name" value="KPR_N"/>
</dbReference>
<dbReference type="Proteomes" id="UP000202440">
    <property type="component" value="Chromosome"/>
</dbReference>
<evidence type="ECO:0000259" key="1">
    <source>
        <dbReference type="Pfam" id="PF02558"/>
    </source>
</evidence>
<dbReference type="InterPro" id="IPR036291">
    <property type="entry name" value="NAD(P)-bd_dom_sf"/>
</dbReference>
<protein>
    <recommendedName>
        <fullName evidence="1">Ketopantoate reductase N-terminal domain-containing protein</fullName>
    </recommendedName>
</protein>
<feature type="domain" description="Ketopantoate reductase N-terminal" evidence="1">
    <location>
        <begin position="5"/>
        <end position="131"/>
    </location>
</feature>
<dbReference type="RefSeq" id="WP_094061451.1">
    <property type="nucleotide sequence ID" value="NZ_CP022530.1"/>
</dbReference>
<evidence type="ECO:0000313" key="3">
    <source>
        <dbReference type="Proteomes" id="UP000202440"/>
    </source>
</evidence>
<organism evidence="2 3">
    <name type="scientific">Bacterioplanes sanyensis</name>
    <dbReference type="NCBI Taxonomy" id="1249553"/>
    <lineage>
        <taxon>Bacteria</taxon>
        <taxon>Pseudomonadati</taxon>
        <taxon>Pseudomonadota</taxon>
        <taxon>Gammaproteobacteria</taxon>
        <taxon>Oceanospirillales</taxon>
        <taxon>Oceanospirillaceae</taxon>
        <taxon>Bacterioplanes</taxon>
    </lineage>
</organism>
<sequence>MKLLMVGAGAVGLVYGHRFQQAGHDVRYLVKAHHRPQLEPGVTLTQLRWRQPLQQQANVNTTLNWHGDYDLVVLAIPSTALRQLDWATLAPLVGDTPVLMLQPNSEDRALLLQHIPAQQLAEGLITLIAYQAPLHSPKMNQIDYYLPPMAMPISAAPALQQTLLALFNSSGIRAQASPSAVDDSRLPAAFLMTFLAALEQADWQFSQLRQRSDLLQRLSQAQRRLLPAVTAASSLQQTLVRIGCRPWLYQLALRLAPKLVPLPLESYLRYHFIKVRSQTYLYLAEYQQQHPSDALADLIGQPASTG</sequence>
<keyword evidence="3" id="KW-1185">Reference proteome</keyword>
<dbReference type="OrthoDB" id="6530772at2"/>
<dbReference type="KEGG" id="bsan:CHH28_17070"/>
<proteinExistence type="predicted"/>
<evidence type="ECO:0000313" key="2">
    <source>
        <dbReference type="EMBL" id="ASP40282.1"/>
    </source>
</evidence>
<dbReference type="Pfam" id="PF02558">
    <property type="entry name" value="ApbA"/>
    <property type="match status" value="1"/>
</dbReference>
<accession>A0A222FNM0</accession>
<dbReference type="EMBL" id="CP022530">
    <property type="protein sequence ID" value="ASP40282.1"/>
    <property type="molecule type" value="Genomic_DNA"/>
</dbReference>
<name>A0A222FNM0_9GAMM</name>